<protein>
    <recommendedName>
        <fullName evidence="3">Secreted protein</fullName>
    </recommendedName>
</protein>
<gene>
    <name evidence="1" type="ORF">IU470_02195</name>
</gene>
<proteinExistence type="predicted"/>
<comment type="caution">
    <text evidence="1">The sequence shown here is derived from an EMBL/GenBank/DDBJ whole genome shotgun (WGS) entry which is preliminary data.</text>
</comment>
<sequence length="213" mass="22843">MIAVRARFLSTVVLTLGVPGLFLGTGPVSADTEIIDATEVIEAQEVDAQEVIDVETAPAVADYGSGCVLYPDDKAATIDSLRFRCSAEQQDAIFRDAPLGAVPTGVKAGWVTRPPVMQAVAPPLWIGKTFYTGPDGGYLMNRLTGAGVEGWRADVYASPALTDGRPAWALDYTPSPTPPVYDEIREVTPGVWFGYSWWRGAFQTTLLLTFALG</sequence>
<dbReference type="RefSeq" id="WP_195031405.1">
    <property type="nucleotide sequence ID" value="NZ_JARWOA010000478.1"/>
</dbReference>
<evidence type="ECO:0000313" key="1">
    <source>
        <dbReference type="EMBL" id="MBF6223934.1"/>
    </source>
</evidence>
<reference evidence="1 2" key="1">
    <citation type="submission" date="2020-10" db="EMBL/GenBank/DDBJ databases">
        <title>Identification of Nocardia species via Next-generation sequencing and recognition of intraspecies genetic diversity.</title>
        <authorList>
            <person name="Li P."/>
            <person name="Li P."/>
            <person name="Lu B."/>
        </authorList>
    </citation>
    <scope>NUCLEOTIDE SEQUENCE [LARGE SCALE GENOMIC DNA]</scope>
    <source>
        <strain evidence="1 2">N-11</strain>
    </source>
</reference>
<organism evidence="1 2">
    <name type="scientific">Nocardia abscessus</name>
    <dbReference type="NCBI Taxonomy" id="120957"/>
    <lineage>
        <taxon>Bacteria</taxon>
        <taxon>Bacillati</taxon>
        <taxon>Actinomycetota</taxon>
        <taxon>Actinomycetes</taxon>
        <taxon>Mycobacteriales</taxon>
        <taxon>Nocardiaceae</taxon>
        <taxon>Nocardia</taxon>
    </lineage>
</organism>
<dbReference type="EMBL" id="JADLRE010000001">
    <property type="protein sequence ID" value="MBF6223934.1"/>
    <property type="molecule type" value="Genomic_DNA"/>
</dbReference>
<accession>A0ABS0C5M7</accession>
<evidence type="ECO:0008006" key="3">
    <source>
        <dbReference type="Google" id="ProtNLM"/>
    </source>
</evidence>
<name>A0ABS0C5M7_9NOCA</name>
<evidence type="ECO:0000313" key="2">
    <source>
        <dbReference type="Proteomes" id="UP000807309"/>
    </source>
</evidence>
<dbReference type="Proteomes" id="UP000807309">
    <property type="component" value="Unassembled WGS sequence"/>
</dbReference>
<keyword evidence="2" id="KW-1185">Reference proteome</keyword>